<gene>
    <name evidence="2" type="ORF">TNO010_220004</name>
</gene>
<dbReference type="Proteomes" id="UP000490060">
    <property type="component" value="Unassembled WGS sequence"/>
</dbReference>
<name>A0A2I2M7P4_9FLAO</name>
<reference evidence="2 3" key="1">
    <citation type="submission" date="2017-11" db="EMBL/GenBank/DDBJ databases">
        <authorList>
            <person name="Duchaud E."/>
        </authorList>
    </citation>
    <scope>NUCLEOTIDE SEQUENCE [LARGE SCALE GENOMIC DNA]</scope>
    <source>
        <strain evidence="2 3">TNO010</strain>
    </source>
</reference>
<dbReference type="AlphaFoldDB" id="A0A2I2M7P4"/>
<protein>
    <recommendedName>
        <fullName evidence="1">HNH nuclease domain-containing protein</fullName>
    </recommendedName>
</protein>
<dbReference type="Pfam" id="PF13395">
    <property type="entry name" value="HNH_4"/>
    <property type="match status" value="1"/>
</dbReference>
<proteinExistence type="predicted"/>
<sequence>MNLIPINTIFKNTTSSYKYYWWLSIIEISFLEDKENISYNEIIFKIISKIWYPVNYFKLSFGKKDRCAFFIKEIQREYNLEDNLSERDLYQFLIENKDSKFLTKITSELTRYVPFRFIRAWYAEQTRGLKDGIINSKIVELQDNKAPYTINIELKEIKINKDWTFWIRTNYNLIKSYTYFELIKYLESENPQTSNLSKKIDKPTLRKLSTPTTYWKKYIAENPNKLDIFENKPLISMKEVSIDHFLPWSFFTHDLIWNLHPVSKNINSSKNNYLPKEKYLKPFCFLQYDFCEFLLNEKANKVLENYYLLFKCSNDELKNISKEEFSKKINNYYLPQYEIAKNMGFNCNWFLK</sequence>
<dbReference type="EMBL" id="OENE01000015">
    <property type="protein sequence ID" value="SOU88568.1"/>
    <property type="molecule type" value="Genomic_DNA"/>
</dbReference>
<evidence type="ECO:0000313" key="3">
    <source>
        <dbReference type="Proteomes" id="UP000490060"/>
    </source>
</evidence>
<feature type="domain" description="HNH nuclease" evidence="1">
    <location>
        <begin position="234"/>
        <end position="275"/>
    </location>
</feature>
<accession>A0A2I2M7P4</accession>
<dbReference type="RefSeq" id="WP_172505216.1">
    <property type="nucleotide sequence ID" value="NZ_OENE01000015.1"/>
</dbReference>
<dbReference type="InterPro" id="IPR003615">
    <property type="entry name" value="HNH_nuc"/>
</dbReference>
<organism evidence="2 3">
    <name type="scientific">Tenacibaculum finnmarkense genomovar ulcerans</name>
    <dbReference type="NCBI Taxonomy" id="2781388"/>
    <lineage>
        <taxon>Bacteria</taxon>
        <taxon>Pseudomonadati</taxon>
        <taxon>Bacteroidota</taxon>
        <taxon>Flavobacteriia</taxon>
        <taxon>Flavobacteriales</taxon>
        <taxon>Flavobacteriaceae</taxon>
        <taxon>Tenacibaculum</taxon>
        <taxon>Tenacibaculum finnmarkense</taxon>
    </lineage>
</organism>
<evidence type="ECO:0000313" key="2">
    <source>
        <dbReference type="EMBL" id="SOU88568.1"/>
    </source>
</evidence>
<evidence type="ECO:0000259" key="1">
    <source>
        <dbReference type="Pfam" id="PF13395"/>
    </source>
</evidence>